<keyword evidence="7" id="KW-0275">Fatty acid biosynthesis</keyword>
<evidence type="ECO:0000313" key="9">
    <source>
        <dbReference type="EMBL" id="CAB4874164.1"/>
    </source>
</evidence>
<evidence type="ECO:0000256" key="3">
    <source>
        <dbReference type="ARBA" id="ARBA00022723"/>
    </source>
</evidence>
<dbReference type="InterPro" id="IPR002582">
    <property type="entry name" value="ACPS"/>
</dbReference>
<evidence type="ECO:0000256" key="4">
    <source>
        <dbReference type="ARBA" id="ARBA00022832"/>
    </source>
</evidence>
<dbReference type="SUPFAM" id="SSF56214">
    <property type="entry name" value="4'-phosphopantetheinyl transferase"/>
    <property type="match status" value="1"/>
</dbReference>
<feature type="domain" description="4'-phosphopantetheinyl transferase" evidence="8">
    <location>
        <begin position="6"/>
        <end position="75"/>
    </location>
</feature>
<keyword evidence="1" id="KW-0444">Lipid biosynthesis</keyword>
<evidence type="ECO:0000256" key="7">
    <source>
        <dbReference type="ARBA" id="ARBA00023160"/>
    </source>
</evidence>
<dbReference type="GO" id="GO:0000287">
    <property type="term" value="F:magnesium ion binding"/>
    <property type="evidence" value="ECO:0007669"/>
    <property type="project" value="InterPro"/>
</dbReference>
<keyword evidence="3" id="KW-0479">Metal-binding</keyword>
<evidence type="ECO:0000256" key="1">
    <source>
        <dbReference type="ARBA" id="ARBA00022516"/>
    </source>
</evidence>
<dbReference type="NCBIfam" id="TIGR00556">
    <property type="entry name" value="pantethn_trn"/>
    <property type="match status" value="1"/>
</dbReference>
<dbReference type="InterPro" id="IPR008278">
    <property type="entry name" value="4-PPantetheinyl_Trfase_dom"/>
</dbReference>
<dbReference type="GO" id="GO:0006633">
    <property type="term" value="P:fatty acid biosynthetic process"/>
    <property type="evidence" value="ECO:0007669"/>
    <property type="project" value="UniProtKB-KW"/>
</dbReference>
<keyword evidence="5" id="KW-0460">Magnesium</keyword>
<accession>A0A6J7E028</accession>
<keyword evidence="6" id="KW-0443">Lipid metabolism</keyword>
<reference evidence="9" key="1">
    <citation type="submission" date="2020-05" db="EMBL/GenBank/DDBJ databases">
        <authorList>
            <person name="Chiriac C."/>
            <person name="Salcher M."/>
            <person name="Ghai R."/>
            <person name="Kavagutti S V."/>
        </authorList>
    </citation>
    <scope>NUCLEOTIDE SEQUENCE</scope>
</reference>
<dbReference type="Pfam" id="PF01648">
    <property type="entry name" value="ACPS"/>
    <property type="match status" value="1"/>
</dbReference>
<dbReference type="Gene3D" id="3.90.470.20">
    <property type="entry name" value="4'-phosphopantetheinyl transferase domain"/>
    <property type="match status" value="1"/>
</dbReference>
<keyword evidence="4" id="KW-0276">Fatty acid metabolism</keyword>
<protein>
    <submittedName>
        <fullName evidence="9">Unannotated protein</fullName>
    </submittedName>
</protein>
<dbReference type="InterPro" id="IPR037143">
    <property type="entry name" value="4-PPantetheinyl_Trfase_dom_sf"/>
</dbReference>
<evidence type="ECO:0000256" key="2">
    <source>
        <dbReference type="ARBA" id="ARBA00022679"/>
    </source>
</evidence>
<evidence type="ECO:0000259" key="8">
    <source>
        <dbReference type="Pfam" id="PF01648"/>
    </source>
</evidence>
<evidence type="ECO:0000256" key="5">
    <source>
        <dbReference type="ARBA" id="ARBA00022842"/>
    </source>
</evidence>
<proteinExistence type="inferred from homology"/>
<gene>
    <name evidence="9" type="ORF">UFOPK3444_00911</name>
</gene>
<dbReference type="AlphaFoldDB" id="A0A6J7E028"/>
<dbReference type="GO" id="GO:0008897">
    <property type="term" value="F:holo-[acyl-carrier-protein] synthase activity"/>
    <property type="evidence" value="ECO:0007669"/>
    <property type="project" value="InterPro"/>
</dbReference>
<organism evidence="9">
    <name type="scientific">freshwater metagenome</name>
    <dbReference type="NCBI Taxonomy" id="449393"/>
    <lineage>
        <taxon>unclassified sequences</taxon>
        <taxon>metagenomes</taxon>
        <taxon>ecological metagenomes</taxon>
    </lineage>
</organism>
<sequence length="123" mass="13372">MSQLPGVGIDLLEISRLEVALKRRPGLKLRLFDPGEIEFCERSRRPARQLATRFCAKEATIKALGLRSANMRDIVVCGGGMEPPRILLKGHAARVARDNGVSVSISLTHERGMAAAVAVTTRP</sequence>
<evidence type="ECO:0000256" key="6">
    <source>
        <dbReference type="ARBA" id="ARBA00023098"/>
    </source>
</evidence>
<dbReference type="EMBL" id="CAFBLU010000012">
    <property type="protein sequence ID" value="CAB4874164.1"/>
    <property type="molecule type" value="Genomic_DNA"/>
</dbReference>
<dbReference type="InterPro" id="IPR004568">
    <property type="entry name" value="Ppantetheine-prot_Trfase_dom"/>
</dbReference>
<keyword evidence="2" id="KW-0808">Transferase</keyword>
<dbReference type="HAMAP" id="MF_00101">
    <property type="entry name" value="AcpS"/>
    <property type="match status" value="1"/>
</dbReference>
<name>A0A6J7E028_9ZZZZ</name>